<dbReference type="InterPro" id="IPR031809">
    <property type="entry name" value="CCDC158"/>
</dbReference>
<evidence type="ECO:0000256" key="1">
    <source>
        <dbReference type="SAM" id="Coils"/>
    </source>
</evidence>
<dbReference type="PANTHER" id="PTHR47615">
    <property type="entry name" value="COILED-COIL DOMAIN-CONTAINING PROTEIN 158"/>
    <property type="match status" value="1"/>
</dbReference>
<organism evidence="3 4">
    <name type="scientific">Physeter macrocephalus</name>
    <name type="common">Sperm whale</name>
    <name type="synonym">Physeter catodon</name>
    <dbReference type="NCBI Taxonomy" id="9755"/>
    <lineage>
        <taxon>Eukaryota</taxon>
        <taxon>Metazoa</taxon>
        <taxon>Chordata</taxon>
        <taxon>Craniata</taxon>
        <taxon>Vertebrata</taxon>
        <taxon>Euteleostomi</taxon>
        <taxon>Mammalia</taxon>
        <taxon>Eutheria</taxon>
        <taxon>Laurasiatheria</taxon>
        <taxon>Artiodactyla</taxon>
        <taxon>Whippomorpha</taxon>
        <taxon>Cetacea</taxon>
        <taxon>Odontoceti</taxon>
        <taxon>Physeteridae</taxon>
        <taxon>Physeter</taxon>
    </lineage>
</organism>
<protein>
    <submittedName>
        <fullName evidence="4">Coiled-coil domain-containing protein 158 isoform X5</fullName>
    </submittedName>
</protein>
<feature type="compositionally biased region" description="Polar residues" evidence="2">
    <location>
        <begin position="951"/>
        <end position="968"/>
    </location>
</feature>
<keyword evidence="1" id="KW-0175">Coiled coil</keyword>
<feature type="compositionally biased region" description="Polar residues" evidence="2">
    <location>
        <begin position="796"/>
        <end position="819"/>
    </location>
</feature>
<dbReference type="AlphaFoldDB" id="A0A455BG08"/>
<dbReference type="PANTHER" id="PTHR47615:SF1">
    <property type="entry name" value="COILED-COIL DOMAIN-CONTAINING PROTEIN 158"/>
    <property type="match status" value="1"/>
</dbReference>
<feature type="coiled-coil region" evidence="1">
    <location>
        <begin position="244"/>
        <end position="371"/>
    </location>
</feature>
<name>A0A455BG08_PHYMC</name>
<accession>A0A455BG08</accession>
<proteinExistence type="predicted"/>
<feature type="compositionally biased region" description="Polar residues" evidence="2">
    <location>
        <begin position="885"/>
        <end position="901"/>
    </location>
</feature>
<reference evidence="4" key="1">
    <citation type="submission" date="2025-08" db="UniProtKB">
        <authorList>
            <consortium name="RefSeq"/>
        </authorList>
    </citation>
    <scope>IDENTIFICATION</scope>
    <source>
        <tissue evidence="4">Muscle</tissue>
    </source>
</reference>
<evidence type="ECO:0000256" key="2">
    <source>
        <dbReference type="SAM" id="MobiDB-lite"/>
    </source>
</evidence>
<feature type="compositionally biased region" description="Polar residues" evidence="2">
    <location>
        <begin position="927"/>
        <end position="941"/>
    </location>
</feature>
<feature type="region of interest" description="Disordered" evidence="2">
    <location>
        <begin position="885"/>
        <end position="990"/>
    </location>
</feature>
<evidence type="ECO:0000313" key="4">
    <source>
        <dbReference type="RefSeq" id="XP_028347739.1"/>
    </source>
</evidence>
<feature type="coiled-coil region" evidence="1">
    <location>
        <begin position="993"/>
        <end position="1041"/>
    </location>
</feature>
<feature type="region of interest" description="Disordered" evidence="2">
    <location>
        <begin position="794"/>
        <end position="819"/>
    </location>
</feature>
<evidence type="ECO:0000313" key="3">
    <source>
        <dbReference type="Proteomes" id="UP000248484"/>
    </source>
</evidence>
<dbReference type="RefSeq" id="XP_028347739.1">
    <property type="nucleotide sequence ID" value="XM_028491938.2"/>
</dbReference>
<keyword evidence="3" id="KW-1185">Reference proteome</keyword>
<dbReference type="Pfam" id="PF15921">
    <property type="entry name" value="CCDC158"/>
    <property type="match status" value="1"/>
</dbReference>
<dbReference type="Proteomes" id="UP000248484">
    <property type="component" value="Chromosome 7"/>
</dbReference>
<feature type="coiled-coil region" evidence="1">
    <location>
        <begin position="414"/>
        <end position="763"/>
    </location>
</feature>
<feature type="compositionally biased region" description="Polar residues" evidence="2">
    <location>
        <begin position="979"/>
        <end position="990"/>
    </location>
</feature>
<dbReference type="GeneID" id="102981639"/>
<gene>
    <name evidence="4" type="primary">CCDC158</name>
</gene>
<feature type="coiled-coil region" evidence="1">
    <location>
        <begin position="73"/>
        <end position="100"/>
    </location>
</feature>
<sequence>MEQKPCESNNEDLLSSSGITSNAGSSGSFFMSSIRGTIIENTSSTGTLTQIPFFPKYEVELDSHRKVIPYPGKEHIERVLEEYSHQVKDLQRRLNESSELHDKQKFYLRQSVIDLQTKLQEMQMERDAMADIRRRESQSQEDLRNQLQNTVHELEAARCLKDDMLKDSNTQIEQLRKMMLSHEGVLQEIRSVLVDFEEASGKKIYEHDSMSTIHFHSMGSAISKILRELDTEISYLKGRIFPVEDQLETLKSESQNKIELLLQQHQNRIEQLISEHEIEIAGLTEKASSARSQANSIQSQLEIIQEQARNQNSMYMRQLSDLESTVSQLRSELREAKRMYEDKIEELEKQLVLANSELTEARTERDQFSQESGNLDDQLQKLLADVHKREKELSLEKEQNKRLWDRDTGNSITIDHLRRELDDRNMEVQRLEALLKAVKSECQGQMERQMAAIQGKNESLEKVSSLTAQLESTKEMLRKVVEELTAKKLTLESSERTVSDLTASLQEKERAIEATNSEIMKLRSRVDLKLQELQHLKNEGGHLRNVQTECEALKLQMAEKDKVIEILRQQIENMTQLVGQHGRTAGAMQVEKAQLEKEINDRRLELQEVKILKDKKDAKIRDLEARVSDLELEKVKLVNAGSERLRAVKDIKQERDHLLSEVKASRNELNSLTEDYEVLKRNFRNKSEEMETTTNKLKMQLKSAQSELEQTRNILKSMEGSDGHAMKVAMGMQKQITAKRGQIDALQSKIQFLEEAMANANKFAECQGIIQRQEQESVRLKLQHTLDVKELKGPGCTSNSSVKPRLLQPSSAAHSHSNVPSFQSAASFLSHHSTKHNTKGDPTRDLKQLLQELRSVINEEPPVPLGKSEEDGRVPSLGVSYAAVSNSSLRESTEGSKSSETLSREPVTLHTGELEDPPSCFAFPSAGSPSVKNSASRSFHSSPKKSPIHSVLTSSVEDSIGSTPQYRSTKPVHSPDSVKASQSQPIETTGKTCRKLQNRLESLQTLVEDLQMKNQAMSSMIRNQEKRVQKVKDQEKNVTEMIHCLPILYREMMPN</sequence>
<dbReference type="CTD" id="339965"/>